<name>A0A835MWP5_9ROSI</name>
<dbReference type="GO" id="GO:0048367">
    <property type="term" value="P:shoot system development"/>
    <property type="evidence" value="ECO:0007669"/>
    <property type="project" value="InterPro"/>
</dbReference>
<organism evidence="2 3">
    <name type="scientific">Salix dunnii</name>
    <dbReference type="NCBI Taxonomy" id="1413687"/>
    <lineage>
        <taxon>Eukaryota</taxon>
        <taxon>Viridiplantae</taxon>
        <taxon>Streptophyta</taxon>
        <taxon>Embryophyta</taxon>
        <taxon>Tracheophyta</taxon>
        <taxon>Spermatophyta</taxon>
        <taxon>Magnoliopsida</taxon>
        <taxon>eudicotyledons</taxon>
        <taxon>Gunneridae</taxon>
        <taxon>Pentapetalae</taxon>
        <taxon>rosids</taxon>
        <taxon>fabids</taxon>
        <taxon>Malpighiales</taxon>
        <taxon>Salicaceae</taxon>
        <taxon>Saliceae</taxon>
        <taxon>Salix</taxon>
    </lineage>
</organism>
<dbReference type="GO" id="GO:0048364">
    <property type="term" value="P:root development"/>
    <property type="evidence" value="ECO:0007669"/>
    <property type="project" value="InterPro"/>
</dbReference>
<dbReference type="OrthoDB" id="831242at2759"/>
<feature type="region of interest" description="Disordered" evidence="1">
    <location>
        <begin position="1"/>
        <end position="24"/>
    </location>
</feature>
<accession>A0A835MWP5</accession>
<dbReference type="PANTHER" id="PTHR33070">
    <property type="entry name" value="OS06G0725500 PROTEIN"/>
    <property type="match status" value="1"/>
</dbReference>
<sequence length="290" mass="32192">MAASPDQKTGLHSRSRSFPSRPNPIITQLDEHLCRSRASEGASTSSSLGGKLSSLQDLHECVNKLLFLPLNQQAIAQENSGKLIDELLDGSLQVLDVCNTAKDALLQAKERVHELQSILRRRCCGETGLSNEVKKYLTSRKVVKRTVHKALKVIKKNYTFSTFNGDHETTSMFNMLKEMVVVSLQVFESLLSFISGPKARTTGWSLVSKVVHHKKVAPADEEADINEFATADAALLALVDQNTRKSDNIKGVQTQLENLELCVQDIEGGLEYLSRNLIKTRVSFLNILHH</sequence>
<protein>
    <submittedName>
        <fullName evidence="2">Uncharacterized protein</fullName>
    </submittedName>
</protein>
<dbReference type="Proteomes" id="UP000657918">
    <property type="component" value="Unassembled WGS sequence"/>
</dbReference>
<dbReference type="Pfam" id="PF03087">
    <property type="entry name" value="BPS1"/>
    <property type="match status" value="1"/>
</dbReference>
<dbReference type="PANTHER" id="PTHR33070:SF129">
    <property type="entry name" value="DUF241 DOMAIN PROTEIN"/>
    <property type="match status" value="1"/>
</dbReference>
<comment type="caution">
    <text evidence="2">The sequence shown here is derived from an EMBL/GenBank/DDBJ whole genome shotgun (WGS) entry which is preliminary data.</text>
</comment>
<dbReference type="AlphaFoldDB" id="A0A835MWP5"/>
<keyword evidence="3" id="KW-1185">Reference proteome</keyword>
<evidence type="ECO:0000313" key="3">
    <source>
        <dbReference type="Proteomes" id="UP000657918"/>
    </source>
</evidence>
<evidence type="ECO:0000256" key="1">
    <source>
        <dbReference type="SAM" id="MobiDB-lite"/>
    </source>
</evidence>
<dbReference type="EMBL" id="JADGMS010000009">
    <property type="protein sequence ID" value="KAF9676221.1"/>
    <property type="molecule type" value="Genomic_DNA"/>
</dbReference>
<feature type="compositionally biased region" description="Polar residues" evidence="1">
    <location>
        <begin position="1"/>
        <end position="12"/>
    </location>
</feature>
<dbReference type="InterPro" id="IPR004320">
    <property type="entry name" value="BPS1_pln"/>
</dbReference>
<proteinExistence type="predicted"/>
<reference evidence="2 3" key="1">
    <citation type="submission" date="2020-10" db="EMBL/GenBank/DDBJ databases">
        <title>Plant Genome Project.</title>
        <authorList>
            <person name="Zhang R.-G."/>
        </authorList>
    </citation>
    <scope>NUCLEOTIDE SEQUENCE [LARGE SCALE GENOMIC DNA]</scope>
    <source>
        <strain evidence="2">FAFU-HL-1</strain>
        <tissue evidence="2">Leaf</tissue>
    </source>
</reference>
<gene>
    <name evidence="2" type="ORF">SADUNF_Sadunf09G0116000</name>
</gene>
<evidence type="ECO:0000313" key="2">
    <source>
        <dbReference type="EMBL" id="KAF9676221.1"/>
    </source>
</evidence>